<feature type="chain" id="PRO_5028875439" evidence="2">
    <location>
        <begin position="24"/>
        <end position="729"/>
    </location>
</feature>
<dbReference type="AlphaFoldDB" id="A0A7H0VFB3"/>
<evidence type="ECO:0000313" key="6">
    <source>
        <dbReference type="Proteomes" id="UP000516305"/>
    </source>
</evidence>
<dbReference type="Pfam" id="PF21167">
    <property type="entry name" value="DUF6851"/>
    <property type="match status" value="1"/>
</dbReference>
<dbReference type="InterPro" id="IPR052559">
    <property type="entry name" value="V-haloperoxidase"/>
</dbReference>
<dbReference type="NCBIfam" id="TIGR04183">
    <property type="entry name" value="Por_Secre_tail"/>
    <property type="match status" value="1"/>
</dbReference>
<name>A0A7H0VFB3_9FLAO</name>
<dbReference type="KEGG" id="chyd:H4K34_00810"/>
<dbReference type="InterPro" id="IPR026444">
    <property type="entry name" value="Secre_tail"/>
</dbReference>
<keyword evidence="6" id="KW-1185">Reference proteome</keyword>
<dbReference type="InterPro" id="IPR036938">
    <property type="entry name" value="PAP2/HPO_sf"/>
</dbReference>
<proteinExistence type="predicted"/>
<dbReference type="Proteomes" id="UP000516305">
    <property type="component" value="Chromosome"/>
</dbReference>
<dbReference type="Gene3D" id="1.10.606.10">
    <property type="entry name" value="Vanadium-containing Chloroperoxidase, domain 2"/>
    <property type="match status" value="1"/>
</dbReference>
<dbReference type="CDD" id="cd03398">
    <property type="entry name" value="PAP2_haloperoxidase"/>
    <property type="match status" value="1"/>
</dbReference>
<accession>A0A7H0VFB3</accession>
<protein>
    <submittedName>
        <fullName evidence="5">T9SS type A sorting domain-containing protein</fullName>
    </submittedName>
</protein>
<keyword evidence="1 2" id="KW-0732">Signal</keyword>
<dbReference type="InterPro" id="IPR016119">
    <property type="entry name" value="Br/Cl_peroxidase_C"/>
</dbReference>
<dbReference type="SUPFAM" id="SSF48317">
    <property type="entry name" value="Acid phosphatase/Vanadium-dependent haloperoxidase"/>
    <property type="match status" value="1"/>
</dbReference>
<evidence type="ECO:0000259" key="3">
    <source>
        <dbReference type="Pfam" id="PF18962"/>
    </source>
</evidence>
<feature type="signal peptide" evidence="2">
    <location>
        <begin position="1"/>
        <end position="23"/>
    </location>
</feature>
<dbReference type="InterPro" id="IPR049283">
    <property type="entry name" value="DUF6851"/>
</dbReference>
<evidence type="ECO:0000313" key="5">
    <source>
        <dbReference type="EMBL" id="QNR24411.1"/>
    </source>
</evidence>
<dbReference type="GO" id="GO:0004601">
    <property type="term" value="F:peroxidase activity"/>
    <property type="evidence" value="ECO:0007669"/>
    <property type="project" value="InterPro"/>
</dbReference>
<evidence type="ECO:0000256" key="2">
    <source>
        <dbReference type="SAM" id="SignalP"/>
    </source>
</evidence>
<evidence type="ECO:0000259" key="4">
    <source>
        <dbReference type="Pfam" id="PF21167"/>
    </source>
</evidence>
<feature type="domain" description="Secretion system C-terminal sorting" evidence="3">
    <location>
        <begin position="652"/>
        <end position="726"/>
    </location>
</feature>
<gene>
    <name evidence="5" type="ORF">H4K34_00810</name>
</gene>
<organism evidence="5 6">
    <name type="scientific">Croceimicrobium hydrocarbonivorans</name>
    <dbReference type="NCBI Taxonomy" id="2761580"/>
    <lineage>
        <taxon>Bacteria</taxon>
        <taxon>Pseudomonadati</taxon>
        <taxon>Bacteroidota</taxon>
        <taxon>Flavobacteriia</taxon>
        <taxon>Flavobacteriales</taxon>
        <taxon>Owenweeksiaceae</taxon>
        <taxon>Croceimicrobium</taxon>
    </lineage>
</organism>
<dbReference type="Pfam" id="PF18962">
    <property type="entry name" value="Por_Secre_tail"/>
    <property type="match status" value="1"/>
</dbReference>
<dbReference type="PANTHER" id="PTHR34599">
    <property type="entry name" value="PEROXIDASE-RELATED"/>
    <property type="match status" value="1"/>
</dbReference>
<feature type="domain" description="DUF6851" evidence="4">
    <location>
        <begin position="59"/>
        <end position="208"/>
    </location>
</feature>
<reference evidence="5 6" key="1">
    <citation type="submission" date="2020-08" db="EMBL/GenBank/DDBJ databases">
        <title>Croceimicrobium hydrocarbonivorans gen. nov., sp. nov., a novel marine bacterium isolated from a bacterial consortium that degrades polyethylene terephthalate.</title>
        <authorList>
            <person name="Liu R."/>
        </authorList>
    </citation>
    <scope>NUCLEOTIDE SEQUENCE [LARGE SCALE GENOMIC DNA]</scope>
    <source>
        <strain evidence="5 6">A20-9</strain>
    </source>
</reference>
<dbReference type="RefSeq" id="WP_210758938.1">
    <property type="nucleotide sequence ID" value="NZ_CP060139.1"/>
</dbReference>
<sequence>MKKIAFRFSLLILLLLSSLGVKAQHSVARQWNEVLLEGIRHDLARPTIHARNLFHSSVLMYDAWAVYDPVAEPYFLGKRLHDFACLFTGISVEGDRQAAQEEAISYAAYRLLKHRFSNSPGAEESLFLYDSLMDHLGYDRSFISTNYSTGNPATLGNYLAEQMILYGLQDGSNEAHGYRNRHYRPANAPLIPVLPGNPVLLDVNRWQPLALETFVDQGGNLIAADTIDFLSPEWGEVAAFALKEEDLSIYRRNNYNYWVYHDPGAPPHLDTSKGLEDYYKWSFSLVSTWSSHMDTTDGVIWDISPASIGNVQSYPRTEAEMRQFYDLREGGDPGKGYTVNPATGLPYQPQYVRRGDYARVLAEFWADGPDSETPPGHWFTLLNYVNDHPLFEKRLHGEGPVLNELEWDVKAYFAMGGAMHDAAIGAWACKGWYDYLRPISALRYMADRGQSSDPNKPRFNPRGLPLIPGLIEQVDSNDVLVGPSNVHWGKIKVKAWMGPDSITDPADDMAGVGWILAENWWPYQRPTFVTPPFAGYLSGHSTFSRAAAEIMTLLTGDPYFPGGMGEFYAPKNQFLVFEEGPSEDIVLQWAKYTDASDQCSLSRIWGGIHPPVDDMPGRIMGEEIAKDAYSFALSYFSGEQGQAGADRNLLQVYPNPVPNQQDCLLQNNFSEALSIQLLNLNGEVVYQEMVPANTNAKQFLIPMQNLSRGLYLLRLDGATKQWTQLIVKQ</sequence>
<dbReference type="EMBL" id="CP060139">
    <property type="protein sequence ID" value="QNR24411.1"/>
    <property type="molecule type" value="Genomic_DNA"/>
</dbReference>
<dbReference type="PANTHER" id="PTHR34599:SF2">
    <property type="entry name" value="TRAF-TYPE DOMAIN-CONTAINING PROTEIN"/>
    <property type="match status" value="1"/>
</dbReference>
<evidence type="ECO:0000256" key="1">
    <source>
        <dbReference type="ARBA" id="ARBA00022729"/>
    </source>
</evidence>